<comment type="caution">
    <text evidence="1">The sequence shown here is derived from an EMBL/GenBank/DDBJ whole genome shotgun (WGS) entry which is preliminary data.</text>
</comment>
<organism evidence="1 2">
    <name type="scientific">Nocardia uniformis</name>
    <dbReference type="NCBI Taxonomy" id="53432"/>
    <lineage>
        <taxon>Bacteria</taxon>
        <taxon>Bacillati</taxon>
        <taxon>Actinomycetota</taxon>
        <taxon>Actinomycetes</taxon>
        <taxon>Mycobacteriales</taxon>
        <taxon>Nocardiaceae</taxon>
        <taxon>Nocardia</taxon>
    </lineage>
</organism>
<gene>
    <name evidence="1" type="ORF">HLB23_09685</name>
</gene>
<evidence type="ECO:0000313" key="2">
    <source>
        <dbReference type="Proteomes" id="UP000586827"/>
    </source>
</evidence>
<proteinExistence type="predicted"/>
<protein>
    <submittedName>
        <fullName evidence="1">Trehalose corynomycolyl transferase</fullName>
    </submittedName>
</protein>
<dbReference type="Pfam" id="PF08310">
    <property type="entry name" value="LGFP"/>
    <property type="match status" value="3"/>
</dbReference>
<evidence type="ECO:0000313" key="1">
    <source>
        <dbReference type="EMBL" id="NNH70126.1"/>
    </source>
</evidence>
<dbReference type="EMBL" id="JABELX010000003">
    <property type="protein sequence ID" value="NNH70126.1"/>
    <property type="molecule type" value="Genomic_DNA"/>
</dbReference>
<dbReference type="RefSeq" id="WP_067518408.1">
    <property type="nucleotide sequence ID" value="NZ_JABELX010000003.1"/>
</dbReference>
<dbReference type="AlphaFoldDB" id="A0A849BYE0"/>
<sequence length="178" mass="18906">MTLSMFGVAACDLFDGSCETTGAIGARYDEVGGPTGPLGDCTGDERGRDGGRQQDFEHGAIYWTPDSAAWEVHGLIGDKYEDIGGPPAALGWPVSGELPTPNGVGQFNRFQTGNIYHSPAGTHPVYGAILDEYARQGYENGRLGFPTSGEESVPAGRRTNFERGWIEWNSTTGAITTG</sequence>
<keyword evidence="2" id="KW-1185">Reference proteome</keyword>
<reference evidence="1 2" key="1">
    <citation type="submission" date="2020-05" db="EMBL/GenBank/DDBJ databases">
        <title>MicrobeNet Type strains.</title>
        <authorList>
            <person name="Nicholson A.C."/>
        </authorList>
    </citation>
    <scope>NUCLEOTIDE SEQUENCE [LARGE SCALE GENOMIC DNA]</scope>
    <source>
        <strain evidence="1 2">JCM 3224</strain>
    </source>
</reference>
<keyword evidence="1" id="KW-0808">Transferase</keyword>
<accession>A0A849BYE0</accession>
<dbReference type="InterPro" id="IPR013207">
    <property type="entry name" value="LGFP"/>
</dbReference>
<dbReference type="GO" id="GO:0016740">
    <property type="term" value="F:transferase activity"/>
    <property type="evidence" value="ECO:0007669"/>
    <property type="project" value="UniProtKB-KW"/>
</dbReference>
<name>A0A849BYE0_9NOCA</name>
<dbReference type="Proteomes" id="UP000586827">
    <property type="component" value="Unassembled WGS sequence"/>
</dbReference>